<organism evidence="3 4">
    <name type="scientific">Blastococcus deserti</name>
    <dbReference type="NCBI Taxonomy" id="2259033"/>
    <lineage>
        <taxon>Bacteria</taxon>
        <taxon>Bacillati</taxon>
        <taxon>Actinomycetota</taxon>
        <taxon>Actinomycetes</taxon>
        <taxon>Geodermatophilales</taxon>
        <taxon>Geodermatophilaceae</taxon>
        <taxon>Blastococcus</taxon>
    </lineage>
</organism>
<protein>
    <submittedName>
        <fullName evidence="3">Tetratricopeptide repeat protein</fullName>
    </submittedName>
</protein>
<name>A0ABW4XE97_9ACTN</name>
<dbReference type="InterPro" id="IPR011717">
    <property type="entry name" value="TPR-4"/>
</dbReference>
<keyword evidence="4" id="KW-1185">Reference proteome</keyword>
<dbReference type="InterPro" id="IPR011990">
    <property type="entry name" value="TPR-like_helical_dom_sf"/>
</dbReference>
<comment type="caution">
    <text evidence="3">The sequence shown here is derived from an EMBL/GenBank/DDBJ whole genome shotgun (WGS) entry which is preliminary data.</text>
</comment>
<dbReference type="InterPro" id="IPR051685">
    <property type="entry name" value="Ycf3/AcsC/BcsC/TPR_MFPF"/>
</dbReference>
<dbReference type="Gene3D" id="1.25.40.10">
    <property type="entry name" value="Tetratricopeptide repeat domain"/>
    <property type="match status" value="2"/>
</dbReference>
<dbReference type="Pfam" id="PF13432">
    <property type="entry name" value="TPR_16"/>
    <property type="match status" value="2"/>
</dbReference>
<evidence type="ECO:0000256" key="2">
    <source>
        <dbReference type="ARBA" id="ARBA00022803"/>
    </source>
</evidence>
<dbReference type="SUPFAM" id="SSF48452">
    <property type="entry name" value="TPR-like"/>
    <property type="match status" value="1"/>
</dbReference>
<gene>
    <name evidence="3" type="ORF">ACFSHS_18510</name>
</gene>
<keyword evidence="2" id="KW-0802">TPR repeat</keyword>
<dbReference type="Pfam" id="PF07721">
    <property type="entry name" value="TPR_4"/>
    <property type="match status" value="1"/>
</dbReference>
<evidence type="ECO:0000313" key="4">
    <source>
        <dbReference type="Proteomes" id="UP001597402"/>
    </source>
</evidence>
<dbReference type="SMART" id="SM00028">
    <property type="entry name" value="TPR"/>
    <property type="match status" value="5"/>
</dbReference>
<keyword evidence="1" id="KW-0677">Repeat</keyword>
<dbReference type="EMBL" id="JBHUHP010000023">
    <property type="protein sequence ID" value="MFD2093557.1"/>
    <property type="molecule type" value="Genomic_DNA"/>
</dbReference>
<dbReference type="PANTHER" id="PTHR44943">
    <property type="entry name" value="CELLULOSE SYNTHASE OPERON PROTEIN C"/>
    <property type="match status" value="1"/>
</dbReference>
<proteinExistence type="predicted"/>
<dbReference type="Proteomes" id="UP001597402">
    <property type="component" value="Unassembled WGS sequence"/>
</dbReference>
<reference evidence="4" key="1">
    <citation type="journal article" date="2019" name="Int. J. Syst. Evol. Microbiol.">
        <title>The Global Catalogue of Microorganisms (GCM) 10K type strain sequencing project: providing services to taxonomists for standard genome sequencing and annotation.</title>
        <authorList>
            <consortium name="The Broad Institute Genomics Platform"/>
            <consortium name="The Broad Institute Genome Sequencing Center for Infectious Disease"/>
            <person name="Wu L."/>
            <person name="Ma J."/>
        </authorList>
    </citation>
    <scope>NUCLEOTIDE SEQUENCE [LARGE SCALE GENOMIC DNA]</scope>
    <source>
        <strain evidence="4">JCM 3338</strain>
    </source>
</reference>
<dbReference type="PANTHER" id="PTHR44943:SF8">
    <property type="entry name" value="TPR REPEAT-CONTAINING PROTEIN MJ0263"/>
    <property type="match status" value="1"/>
</dbReference>
<evidence type="ECO:0000313" key="3">
    <source>
        <dbReference type="EMBL" id="MFD2093557.1"/>
    </source>
</evidence>
<dbReference type="RefSeq" id="WP_376879264.1">
    <property type="nucleotide sequence ID" value="NZ_JBHUHP010000023.1"/>
</dbReference>
<sequence length="636" mass="69596">MADDTLTSVRSAIDEAVRLGQQGRLTEAIAAFDEAARRFSGDPSPEARTGVAAAVLNKGLAHHALGDPRSAMEALDEVVERFGADEHPWVRGEVAIALQNKAVLLATAGRLDEAVAAFDQVVAHARDEDDPALRWRSAQALADKVDVLCDQRPTAAAQAVRELVSRFGDDRDRSIVDLTQETVTRCGTTLAEQGRTEDLVSVFGESIRVWSGFEDVTSRYRVAVAHYNRAVAFRDGGRTEEALAEFDGALALLREDDEPPLPAMVARILFNKGVVLYDIDRVEDAVACFTAVRQRFAESDDQQIAGWVARSSFNVARAQVRLGVLEEALTTWRSLAQADITGGAPMDQVAAAAQEEVDWIEAMRLRPGHVRSNAFERSLAALYGTWLDTGIDPESGEQVSREVAEEYIAVQRRLLHEYDEVNEAAHDAAVAVLWDFRDRGRPFGLLLRNFDLESYVAEGGEGRLLALGGQGPSTVETHLMRRLAPRLPLLGVSNPEHLLDRQLGFEADIMPRLEIAGEEWLDRVTDLVTHAALVVVAAHHLTPGLHAELEVIRAQLREKETVVVLTVPDSGLSDSIGAWFGVQQDALPRLSRHSPELAGFPLVITEAAIPWDVIEGVADAAQVLQAVSRAVFEERR</sequence>
<accession>A0ABW4XE97</accession>
<evidence type="ECO:0000256" key="1">
    <source>
        <dbReference type="ARBA" id="ARBA00022737"/>
    </source>
</evidence>
<dbReference type="InterPro" id="IPR019734">
    <property type="entry name" value="TPR_rpt"/>
</dbReference>